<name>A0A6F8YWP6_9ACTN</name>
<keyword evidence="3" id="KW-0378">Hydrolase</keyword>
<keyword evidence="4" id="KW-0862">Zinc</keyword>
<dbReference type="Proteomes" id="UP000503011">
    <property type="component" value="Chromosome"/>
</dbReference>
<dbReference type="GO" id="GO:0046872">
    <property type="term" value="F:metal ion binding"/>
    <property type="evidence" value="ECO:0007669"/>
    <property type="project" value="UniProtKB-KW"/>
</dbReference>
<evidence type="ECO:0000256" key="3">
    <source>
        <dbReference type="ARBA" id="ARBA00022801"/>
    </source>
</evidence>
<evidence type="ECO:0000313" key="8">
    <source>
        <dbReference type="Proteomes" id="UP000503011"/>
    </source>
</evidence>
<keyword evidence="2" id="KW-0479">Metal-binding</keyword>
<dbReference type="InterPro" id="IPR002933">
    <property type="entry name" value="Peptidase_M20"/>
</dbReference>
<dbReference type="GO" id="GO:0016787">
    <property type="term" value="F:hydrolase activity"/>
    <property type="evidence" value="ECO:0007669"/>
    <property type="project" value="UniProtKB-KW"/>
</dbReference>
<keyword evidence="8" id="KW-1185">Reference proteome</keyword>
<dbReference type="PANTHER" id="PTHR43808:SF9">
    <property type="entry name" value="BLL0789 PROTEIN"/>
    <property type="match status" value="1"/>
</dbReference>
<evidence type="ECO:0000256" key="4">
    <source>
        <dbReference type="ARBA" id="ARBA00022833"/>
    </source>
</evidence>
<feature type="domain" description="Peptidase M20 dimerisation" evidence="6">
    <location>
        <begin position="307"/>
        <end position="401"/>
    </location>
</feature>
<evidence type="ECO:0000259" key="6">
    <source>
        <dbReference type="Pfam" id="PF07687"/>
    </source>
</evidence>
<evidence type="ECO:0000256" key="5">
    <source>
        <dbReference type="SAM" id="MobiDB-lite"/>
    </source>
</evidence>
<feature type="region of interest" description="Disordered" evidence="5">
    <location>
        <begin position="131"/>
        <end position="259"/>
    </location>
</feature>
<dbReference type="PROSITE" id="PS00758">
    <property type="entry name" value="ARGE_DAPE_CPG2_1"/>
    <property type="match status" value="1"/>
</dbReference>
<dbReference type="SUPFAM" id="SSF53187">
    <property type="entry name" value="Zn-dependent exopeptidases"/>
    <property type="match status" value="2"/>
</dbReference>
<dbReference type="RefSeq" id="WP_232075493.1">
    <property type="nucleotide sequence ID" value="NZ_AP022871.1"/>
</dbReference>
<dbReference type="SUPFAM" id="SSF55031">
    <property type="entry name" value="Bacterial exopeptidase dimerisation domain"/>
    <property type="match status" value="1"/>
</dbReference>
<accession>A0A6F8YWP6</accession>
<dbReference type="Pfam" id="PF01546">
    <property type="entry name" value="Peptidase_M20"/>
    <property type="match status" value="2"/>
</dbReference>
<evidence type="ECO:0000256" key="2">
    <source>
        <dbReference type="ARBA" id="ARBA00022723"/>
    </source>
</evidence>
<dbReference type="Gene3D" id="3.30.70.360">
    <property type="match status" value="1"/>
</dbReference>
<dbReference type="KEGG" id="psuu:Psuf_077970"/>
<proteinExistence type="predicted"/>
<dbReference type="InterPro" id="IPR036264">
    <property type="entry name" value="Bact_exopeptidase_dim_dom"/>
</dbReference>
<evidence type="ECO:0000313" key="7">
    <source>
        <dbReference type="EMBL" id="BCB90484.1"/>
    </source>
</evidence>
<comment type="cofactor">
    <cofactor evidence="1">
        <name>Zn(2+)</name>
        <dbReference type="ChEBI" id="CHEBI:29105"/>
    </cofactor>
</comment>
<reference evidence="7 8" key="1">
    <citation type="submission" date="2020-03" db="EMBL/GenBank/DDBJ databases">
        <title>Whole genome shotgun sequence of Phytohabitans suffuscus NBRC 105367.</title>
        <authorList>
            <person name="Komaki H."/>
            <person name="Tamura T."/>
        </authorList>
    </citation>
    <scope>NUCLEOTIDE SEQUENCE [LARGE SCALE GENOMIC DNA]</scope>
    <source>
        <strain evidence="7 8">NBRC 105367</strain>
    </source>
</reference>
<sequence>MVAASGSARLWAAREGAAALVARLGELVACESPPGSVPHLRACADLLDGWGTEVLGRPARRVVRDGVPHLLWAVPDQRVLLLGHYDTVWPAGTIRDWPFTVAGGRATGPGACDMKAGIVQLFAALRLLSGTSRPGEPWNSTSQPSGPWESTSRPSGPWESTSQPGEPWNGTSQPGEPWNGRSQPSGPWESTSQPGEPWNGTSQPGEPWNGRSQPSGPWESTSQPGEPWNSTSRPGGPWNSTSQPGEPWDGTSRPCGPWDGLSRVGVLLTGDEETGSVTSRELIEREARRSGAVLVLEPGTPEGALKIARKGGSVYRLHVQGRAAHAGVEPHRGVNAGVELAHQILAVRELAAPLSGTSVTPTALAGGTTTNTVPESAAVSVDVRSWTREELDRVDRAIRALPSRLPGARLTVEGGVNRYPLLSTVAQPLLEAAQAVAKQLGLPPPGGAHAPGASDGNFTGALGVPTLDGLGAVGGHPHARGEYIEVASLPDRTALLAGLVERLVAAPRGDAGP</sequence>
<dbReference type="Gene3D" id="3.40.630.10">
    <property type="entry name" value="Zn peptidases"/>
    <property type="match status" value="2"/>
</dbReference>
<dbReference type="PANTHER" id="PTHR43808">
    <property type="entry name" value="ACETYLORNITHINE DEACETYLASE"/>
    <property type="match status" value="1"/>
</dbReference>
<dbReference type="InterPro" id="IPR050072">
    <property type="entry name" value="Peptidase_M20A"/>
</dbReference>
<feature type="compositionally biased region" description="Polar residues" evidence="5">
    <location>
        <begin position="138"/>
        <end position="244"/>
    </location>
</feature>
<dbReference type="Pfam" id="PF07687">
    <property type="entry name" value="M20_dimer"/>
    <property type="match status" value="1"/>
</dbReference>
<dbReference type="EMBL" id="AP022871">
    <property type="protein sequence ID" value="BCB90484.1"/>
    <property type="molecule type" value="Genomic_DNA"/>
</dbReference>
<gene>
    <name evidence="7" type="ORF">Psuf_077970</name>
</gene>
<reference evidence="7 8" key="2">
    <citation type="submission" date="2020-03" db="EMBL/GenBank/DDBJ databases">
        <authorList>
            <person name="Ichikawa N."/>
            <person name="Kimura A."/>
            <person name="Kitahashi Y."/>
            <person name="Uohara A."/>
        </authorList>
    </citation>
    <scope>NUCLEOTIDE SEQUENCE [LARGE SCALE GENOMIC DNA]</scope>
    <source>
        <strain evidence="7 8">NBRC 105367</strain>
    </source>
</reference>
<organism evidence="7 8">
    <name type="scientific">Phytohabitans suffuscus</name>
    <dbReference type="NCBI Taxonomy" id="624315"/>
    <lineage>
        <taxon>Bacteria</taxon>
        <taxon>Bacillati</taxon>
        <taxon>Actinomycetota</taxon>
        <taxon>Actinomycetes</taxon>
        <taxon>Micromonosporales</taxon>
        <taxon>Micromonosporaceae</taxon>
    </lineage>
</organism>
<dbReference type="AlphaFoldDB" id="A0A6F8YWP6"/>
<dbReference type="InterPro" id="IPR011650">
    <property type="entry name" value="Peptidase_M20_dimer"/>
</dbReference>
<evidence type="ECO:0000256" key="1">
    <source>
        <dbReference type="ARBA" id="ARBA00001947"/>
    </source>
</evidence>
<dbReference type="InterPro" id="IPR001261">
    <property type="entry name" value="ArgE/DapE_CS"/>
</dbReference>
<protein>
    <recommendedName>
        <fullName evidence="6">Peptidase M20 dimerisation domain-containing protein</fullName>
    </recommendedName>
</protein>